<dbReference type="GO" id="GO:0032981">
    <property type="term" value="P:mitochondrial respiratory chain complex I assembly"/>
    <property type="evidence" value="ECO:0007669"/>
    <property type="project" value="TreeGrafter"/>
</dbReference>
<dbReference type="GeneID" id="54362085"/>
<dbReference type="OrthoDB" id="10255576at2759"/>
<dbReference type="GO" id="GO:0005739">
    <property type="term" value="C:mitochondrion"/>
    <property type="evidence" value="ECO:0007669"/>
    <property type="project" value="TreeGrafter"/>
</dbReference>
<dbReference type="GO" id="GO:0045271">
    <property type="term" value="C:respiratory chain complex I"/>
    <property type="evidence" value="ECO:0007669"/>
    <property type="project" value="InterPro"/>
</dbReference>
<feature type="region of interest" description="Disordered" evidence="2">
    <location>
        <begin position="102"/>
        <end position="196"/>
    </location>
</feature>
<keyword evidence="3" id="KW-1185">Reference proteome</keyword>
<accession>A0A6J3MC10</accession>
<protein>
    <submittedName>
        <fullName evidence="4">Uncharacterized protein</fullName>
    </submittedName>
</protein>
<evidence type="ECO:0000256" key="2">
    <source>
        <dbReference type="SAM" id="MobiDB-lite"/>
    </source>
</evidence>
<sequence>MPVPNPFLRLWYRWKALRLPWRRQFLAGHDLAGNTFWEFKDALNANRWRRIVKYSQSSTHYADIQISPQWHQWLRHTRPVAPTTQEQQYEVCRRSAMQRLAAEADERWKSQPSYLDSPNRQQPQPAIGVKDPGGYVDQPTEDVQRQGVRTAVEAPKLQEAKKSKKDQSPYEKSQSKGGPSEGWQPEEWTGGITPRR</sequence>
<dbReference type="InterPro" id="IPR007763">
    <property type="entry name" value="NDUFA12"/>
</dbReference>
<comment type="similarity">
    <text evidence="1">Belongs to the complex I NDUFA12 subunit family.</text>
</comment>
<name>A0A6J3MC10_9PEZI</name>
<proteinExistence type="inferred from homology"/>
<dbReference type="PANTHER" id="PTHR32470:SF2">
    <property type="entry name" value="NADH DEHYDROGENASE [UBIQUINONE] 1 ALPHA SUBCOMPLEX ASSEMBLY FACTOR 2"/>
    <property type="match status" value="1"/>
</dbReference>
<dbReference type="InterPro" id="IPR052618">
    <property type="entry name" value="ComplexI_NDUFA12"/>
</dbReference>
<evidence type="ECO:0000256" key="1">
    <source>
        <dbReference type="ARBA" id="ARBA00007355"/>
    </source>
</evidence>
<dbReference type="Pfam" id="PF05071">
    <property type="entry name" value="NDUFA12"/>
    <property type="match status" value="1"/>
</dbReference>
<dbReference type="AlphaFoldDB" id="A0A6J3MC10"/>
<dbReference type="RefSeq" id="XP_033462459.1">
    <property type="nucleotide sequence ID" value="XM_033604285.1"/>
</dbReference>
<dbReference type="PANTHER" id="PTHR32470">
    <property type="entry name" value="ADH DEHYDROGENASE [UBIQUINONE] 1 ALPHA SUBCOMPLEX ASSEMBLY FACTOR 2"/>
    <property type="match status" value="1"/>
</dbReference>
<feature type="compositionally biased region" description="Polar residues" evidence="2">
    <location>
        <begin position="110"/>
        <end position="124"/>
    </location>
</feature>
<reference evidence="4" key="1">
    <citation type="submission" date="2020-01" db="EMBL/GenBank/DDBJ databases">
        <authorList>
            <consortium name="DOE Joint Genome Institute"/>
            <person name="Haridas S."/>
            <person name="Albert R."/>
            <person name="Binder M."/>
            <person name="Bloem J."/>
            <person name="Labutti K."/>
            <person name="Salamov A."/>
            <person name="Andreopoulos B."/>
            <person name="Baker S.E."/>
            <person name="Barry K."/>
            <person name="Bills G."/>
            <person name="Bluhm B.H."/>
            <person name="Cannon C."/>
            <person name="Castanera R."/>
            <person name="Culley D.E."/>
            <person name="Daum C."/>
            <person name="Ezra D."/>
            <person name="Gonzalez J.B."/>
            <person name="Henrissat B."/>
            <person name="Kuo A."/>
            <person name="Liang C."/>
            <person name="Lipzen A."/>
            <person name="Lutzoni F."/>
            <person name="Magnuson J."/>
            <person name="Mondo S."/>
            <person name="Nolan M."/>
            <person name="Ohm R."/>
            <person name="Pangilinan J."/>
            <person name="Park H.-J."/>
            <person name="Ramirez L."/>
            <person name="Alfaro M."/>
            <person name="Sun H."/>
            <person name="Tritt A."/>
            <person name="Yoshinaga Y."/>
            <person name="Zwiers L.-H."/>
            <person name="Turgeon B.G."/>
            <person name="Goodwin S.B."/>
            <person name="Spatafora J.W."/>
            <person name="Crous P.W."/>
            <person name="Grigoriev I.V."/>
        </authorList>
    </citation>
    <scope>NUCLEOTIDE SEQUENCE</scope>
    <source>
        <strain evidence="4">CBS 342.82</strain>
    </source>
</reference>
<gene>
    <name evidence="4" type="ORF">K489DRAFT_377969</name>
</gene>
<reference evidence="4" key="3">
    <citation type="submission" date="2025-08" db="UniProtKB">
        <authorList>
            <consortium name="RefSeq"/>
        </authorList>
    </citation>
    <scope>IDENTIFICATION</scope>
    <source>
        <strain evidence="4">CBS 342.82</strain>
    </source>
</reference>
<evidence type="ECO:0000313" key="4">
    <source>
        <dbReference type="RefSeq" id="XP_033462459.1"/>
    </source>
</evidence>
<reference evidence="4" key="2">
    <citation type="submission" date="2020-04" db="EMBL/GenBank/DDBJ databases">
        <authorList>
            <consortium name="NCBI Genome Project"/>
        </authorList>
    </citation>
    <scope>NUCLEOTIDE SEQUENCE</scope>
    <source>
        <strain evidence="4">CBS 342.82</strain>
    </source>
</reference>
<dbReference type="Proteomes" id="UP000504637">
    <property type="component" value="Unplaced"/>
</dbReference>
<evidence type="ECO:0000313" key="3">
    <source>
        <dbReference type="Proteomes" id="UP000504637"/>
    </source>
</evidence>
<feature type="compositionally biased region" description="Basic and acidic residues" evidence="2">
    <location>
        <begin position="156"/>
        <end position="169"/>
    </location>
</feature>
<organism evidence="4">
    <name type="scientific">Dissoconium aciculare CBS 342.82</name>
    <dbReference type="NCBI Taxonomy" id="1314786"/>
    <lineage>
        <taxon>Eukaryota</taxon>
        <taxon>Fungi</taxon>
        <taxon>Dikarya</taxon>
        <taxon>Ascomycota</taxon>
        <taxon>Pezizomycotina</taxon>
        <taxon>Dothideomycetes</taxon>
        <taxon>Dothideomycetidae</taxon>
        <taxon>Mycosphaerellales</taxon>
        <taxon>Dissoconiaceae</taxon>
        <taxon>Dissoconium</taxon>
    </lineage>
</organism>